<dbReference type="EMBL" id="PVNP01000033">
    <property type="protein sequence ID" value="PRO74835.1"/>
    <property type="molecule type" value="Genomic_DNA"/>
</dbReference>
<feature type="transmembrane region" description="Helical" evidence="1">
    <location>
        <begin position="6"/>
        <end position="27"/>
    </location>
</feature>
<reference evidence="3" key="1">
    <citation type="journal article" date="2020" name="Int. J. Syst. Evol. Microbiol.">
        <title>Alteromonas alba sp. nov., a marine bacterium isolated from the seawater of the West Pacific Ocean.</title>
        <authorList>
            <person name="Sun C."/>
            <person name="Wu Y.-H."/>
            <person name="Xamxidin M."/>
            <person name="Cheng H."/>
            <person name="Xu X.-W."/>
        </authorList>
    </citation>
    <scope>NUCLEOTIDE SEQUENCE [LARGE SCALE GENOMIC DNA]</scope>
    <source>
        <strain evidence="3">190</strain>
    </source>
</reference>
<evidence type="ECO:0000313" key="2">
    <source>
        <dbReference type="EMBL" id="PRO74835.1"/>
    </source>
</evidence>
<comment type="caution">
    <text evidence="2">The sequence shown here is derived from an EMBL/GenBank/DDBJ whole genome shotgun (WGS) entry which is preliminary data.</text>
</comment>
<sequence>MEVNLSLLIAVAALCLSVLFTIVLWIVSRRSNARLTEALAQQQQQLSALKKQLHINASTLEEIQARSLVVAKNTEQTEAALAALQQQFIALGEQDPDSRLYQRAAEMIQSGASAEEVMHNCDLPLAEVQLLMNIHQPK</sequence>
<evidence type="ECO:0000256" key="1">
    <source>
        <dbReference type="SAM" id="Phobius"/>
    </source>
</evidence>
<dbReference type="OrthoDB" id="5600183at2"/>
<name>A0A2S9VEW7_9ALTE</name>
<protein>
    <recommendedName>
        <fullName evidence="4">DUF2802 domain-containing protein</fullName>
    </recommendedName>
</protein>
<gene>
    <name evidence="2" type="ORF">C6Y40_04475</name>
</gene>
<keyword evidence="1" id="KW-0472">Membrane</keyword>
<dbReference type="Pfam" id="PF10975">
    <property type="entry name" value="DUF2802"/>
    <property type="match status" value="1"/>
</dbReference>
<dbReference type="InterPro" id="IPR021244">
    <property type="entry name" value="DUF2802"/>
</dbReference>
<proteinExistence type="predicted"/>
<keyword evidence="1" id="KW-0812">Transmembrane</keyword>
<keyword evidence="1" id="KW-1133">Transmembrane helix</keyword>
<accession>A0A2S9VEW7</accession>
<evidence type="ECO:0008006" key="4">
    <source>
        <dbReference type="Google" id="ProtNLM"/>
    </source>
</evidence>
<dbReference type="AlphaFoldDB" id="A0A2S9VEW7"/>
<keyword evidence="3" id="KW-1185">Reference proteome</keyword>
<evidence type="ECO:0000313" key="3">
    <source>
        <dbReference type="Proteomes" id="UP000238949"/>
    </source>
</evidence>
<dbReference type="RefSeq" id="WP_105933543.1">
    <property type="nucleotide sequence ID" value="NZ_PVNP01000033.1"/>
</dbReference>
<organism evidence="2 3">
    <name type="scientific">Alteromonas alba</name>
    <dbReference type="NCBI Taxonomy" id="2079529"/>
    <lineage>
        <taxon>Bacteria</taxon>
        <taxon>Pseudomonadati</taxon>
        <taxon>Pseudomonadota</taxon>
        <taxon>Gammaproteobacteria</taxon>
        <taxon>Alteromonadales</taxon>
        <taxon>Alteromonadaceae</taxon>
        <taxon>Alteromonas/Salinimonas group</taxon>
        <taxon>Alteromonas</taxon>
    </lineage>
</organism>
<dbReference type="Proteomes" id="UP000238949">
    <property type="component" value="Unassembled WGS sequence"/>
</dbReference>